<comment type="similarity">
    <text evidence="1">Belongs to the LysR transcriptional regulatory family.</text>
</comment>
<dbReference type="EMBL" id="JAJCIS010000001">
    <property type="protein sequence ID" value="MCB7385822.1"/>
    <property type="molecule type" value="Genomic_DNA"/>
</dbReference>
<dbReference type="PRINTS" id="PR00039">
    <property type="entry name" value="HTHLYSR"/>
</dbReference>
<dbReference type="Pfam" id="PF03466">
    <property type="entry name" value="LysR_substrate"/>
    <property type="match status" value="1"/>
</dbReference>
<dbReference type="InterPro" id="IPR005119">
    <property type="entry name" value="LysR_subst-bd"/>
</dbReference>
<dbReference type="SUPFAM" id="SSF46785">
    <property type="entry name" value="Winged helix' DNA-binding domain"/>
    <property type="match status" value="1"/>
</dbReference>
<keyword evidence="4" id="KW-0804">Transcription</keyword>
<evidence type="ECO:0000259" key="5">
    <source>
        <dbReference type="PROSITE" id="PS50931"/>
    </source>
</evidence>
<protein>
    <submittedName>
        <fullName evidence="6">LysR family transcriptional regulator</fullName>
    </submittedName>
</protein>
<keyword evidence="2" id="KW-0805">Transcription regulation</keyword>
<evidence type="ECO:0000313" key="7">
    <source>
        <dbReference type="Proteomes" id="UP001299546"/>
    </source>
</evidence>
<evidence type="ECO:0000313" key="6">
    <source>
        <dbReference type="EMBL" id="MCB7385822.1"/>
    </source>
</evidence>
<organism evidence="6 7">
    <name type="scientific">Bariatricus massiliensis</name>
    <dbReference type="NCBI Taxonomy" id="1745713"/>
    <lineage>
        <taxon>Bacteria</taxon>
        <taxon>Bacillati</taxon>
        <taxon>Bacillota</taxon>
        <taxon>Clostridia</taxon>
        <taxon>Lachnospirales</taxon>
        <taxon>Lachnospiraceae</taxon>
        <taxon>Bariatricus</taxon>
    </lineage>
</organism>
<keyword evidence="7" id="KW-1185">Reference proteome</keyword>
<evidence type="ECO:0000256" key="4">
    <source>
        <dbReference type="ARBA" id="ARBA00023163"/>
    </source>
</evidence>
<feature type="domain" description="HTH lysR-type" evidence="5">
    <location>
        <begin position="1"/>
        <end position="58"/>
    </location>
</feature>
<dbReference type="InterPro" id="IPR036388">
    <property type="entry name" value="WH-like_DNA-bd_sf"/>
</dbReference>
<keyword evidence="3" id="KW-0238">DNA-binding</keyword>
<comment type="caution">
    <text evidence="6">The sequence shown here is derived from an EMBL/GenBank/DDBJ whole genome shotgun (WGS) entry which is preliminary data.</text>
</comment>
<dbReference type="RefSeq" id="WP_066731762.1">
    <property type="nucleotide sequence ID" value="NZ_JAJCIQ010000001.1"/>
</dbReference>
<sequence>MNIHELNYVLCIAKHQNITKAAQELYISQPTLSKHLKKLERDLDIKLFNRIDNCYIPTHAGRRYMKYASKVLALTKDWEKELSDLVTSNAGEINIAFPLMRSSCMIPQIFPAFHKLHPGIQVNFFEETYGIQERLLEDTKIDFAIFSECSPNPKLEYETLGTEEILLAVSPSHPLSAGFPDLHHIEDSYPRITWDKLEGENLILHFPEQTTGAITERLLAKHHIHPRVPFYTRNTQAALLLVQENQGICFAPETYIRSMTFQKPPVCFSLGDEEAFTATTLAYRKGAYLSPYSLDFIQIAKKYFNNYTNNNVGGTCND</sequence>
<evidence type="ECO:0000256" key="2">
    <source>
        <dbReference type="ARBA" id="ARBA00023015"/>
    </source>
</evidence>
<name>A0ABS8DBM6_9FIRM</name>
<dbReference type="InterPro" id="IPR036390">
    <property type="entry name" value="WH_DNA-bd_sf"/>
</dbReference>
<dbReference type="PROSITE" id="PS50931">
    <property type="entry name" value="HTH_LYSR"/>
    <property type="match status" value="1"/>
</dbReference>
<evidence type="ECO:0000256" key="3">
    <source>
        <dbReference type="ARBA" id="ARBA00023125"/>
    </source>
</evidence>
<evidence type="ECO:0000256" key="1">
    <source>
        <dbReference type="ARBA" id="ARBA00009437"/>
    </source>
</evidence>
<dbReference type="Gene3D" id="3.40.190.290">
    <property type="match status" value="1"/>
</dbReference>
<proteinExistence type="inferred from homology"/>
<gene>
    <name evidence="6" type="ORF">LIZ65_00855</name>
</gene>
<dbReference type="CDD" id="cd05466">
    <property type="entry name" value="PBP2_LTTR_substrate"/>
    <property type="match status" value="1"/>
</dbReference>
<dbReference type="InterPro" id="IPR000847">
    <property type="entry name" value="LysR_HTH_N"/>
</dbReference>
<dbReference type="Proteomes" id="UP001299546">
    <property type="component" value="Unassembled WGS sequence"/>
</dbReference>
<dbReference type="SUPFAM" id="SSF53850">
    <property type="entry name" value="Periplasmic binding protein-like II"/>
    <property type="match status" value="1"/>
</dbReference>
<dbReference type="Pfam" id="PF00126">
    <property type="entry name" value="HTH_1"/>
    <property type="match status" value="1"/>
</dbReference>
<reference evidence="6 7" key="1">
    <citation type="submission" date="2021-10" db="EMBL/GenBank/DDBJ databases">
        <title>Collection of gut derived symbiotic bacterial strains cultured from healthy donors.</title>
        <authorList>
            <person name="Lin H."/>
            <person name="Littmann E."/>
            <person name="Kohout C."/>
            <person name="Pamer E.G."/>
        </authorList>
    </citation>
    <scope>NUCLEOTIDE SEQUENCE [LARGE SCALE GENOMIC DNA]</scope>
    <source>
        <strain evidence="6 7">DFI.1.165</strain>
    </source>
</reference>
<dbReference type="PANTHER" id="PTHR30419">
    <property type="entry name" value="HTH-TYPE TRANSCRIPTIONAL REGULATOR YBHD"/>
    <property type="match status" value="1"/>
</dbReference>
<accession>A0ABS8DBM6</accession>
<dbReference type="InterPro" id="IPR050950">
    <property type="entry name" value="HTH-type_LysR_regulators"/>
</dbReference>
<dbReference type="Gene3D" id="1.10.10.10">
    <property type="entry name" value="Winged helix-like DNA-binding domain superfamily/Winged helix DNA-binding domain"/>
    <property type="match status" value="1"/>
</dbReference>